<proteinExistence type="predicted"/>
<reference evidence="1" key="1">
    <citation type="submission" date="2023-07" db="EMBL/GenBank/DDBJ databases">
        <title>draft genome sequence of fig (Ficus carica).</title>
        <authorList>
            <person name="Takahashi T."/>
            <person name="Nishimura K."/>
        </authorList>
    </citation>
    <scope>NUCLEOTIDE SEQUENCE</scope>
</reference>
<evidence type="ECO:0000313" key="1">
    <source>
        <dbReference type="EMBL" id="GMN44703.1"/>
    </source>
</evidence>
<accession>A0AA87ZYK9</accession>
<dbReference type="EMBL" id="BTGU01000019">
    <property type="protein sequence ID" value="GMN44703.1"/>
    <property type="molecule type" value="Genomic_DNA"/>
</dbReference>
<sequence>MSTGIFARSSGELGQEDRVLQCVNSGPIYDLSRRKLCCSSPPSRELRPR</sequence>
<dbReference type="AlphaFoldDB" id="A0AA87ZYK9"/>
<keyword evidence="2" id="KW-1185">Reference proteome</keyword>
<evidence type="ECO:0000313" key="2">
    <source>
        <dbReference type="Proteomes" id="UP001187192"/>
    </source>
</evidence>
<organism evidence="1 2">
    <name type="scientific">Ficus carica</name>
    <name type="common">Common fig</name>
    <dbReference type="NCBI Taxonomy" id="3494"/>
    <lineage>
        <taxon>Eukaryota</taxon>
        <taxon>Viridiplantae</taxon>
        <taxon>Streptophyta</taxon>
        <taxon>Embryophyta</taxon>
        <taxon>Tracheophyta</taxon>
        <taxon>Spermatophyta</taxon>
        <taxon>Magnoliopsida</taxon>
        <taxon>eudicotyledons</taxon>
        <taxon>Gunneridae</taxon>
        <taxon>Pentapetalae</taxon>
        <taxon>rosids</taxon>
        <taxon>fabids</taxon>
        <taxon>Rosales</taxon>
        <taxon>Moraceae</taxon>
        <taxon>Ficeae</taxon>
        <taxon>Ficus</taxon>
    </lineage>
</organism>
<comment type="caution">
    <text evidence="1">The sequence shown here is derived from an EMBL/GenBank/DDBJ whole genome shotgun (WGS) entry which is preliminary data.</text>
</comment>
<gene>
    <name evidence="1" type="ORF">TIFTF001_013898</name>
</gene>
<name>A0AA87ZYK9_FICCA</name>
<dbReference type="Proteomes" id="UP001187192">
    <property type="component" value="Unassembled WGS sequence"/>
</dbReference>
<protein>
    <submittedName>
        <fullName evidence="1">Uncharacterized protein</fullName>
    </submittedName>
</protein>